<evidence type="ECO:0000313" key="1">
    <source>
        <dbReference type="EMBL" id="RNA39706.1"/>
    </source>
</evidence>
<dbReference type="AlphaFoldDB" id="A0A3M7SVC7"/>
<protein>
    <submittedName>
        <fullName evidence="1">Uncharacterized protein</fullName>
    </submittedName>
</protein>
<gene>
    <name evidence="1" type="ORF">BpHYR1_010688</name>
</gene>
<reference evidence="1 2" key="1">
    <citation type="journal article" date="2018" name="Sci. Rep.">
        <title>Genomic signatures of local adaptation to the degree of environmental predictability in rotifers.</title>
        <authorList>
            <person name="Franch-Gras L."/>
            <person name="Hahn C."/>
            <person name="Garcia-Roger E.M."/>
            <person name="Carmona M.J."/>
            <person name="Serra M."/>
            <person name="Gomez A."/>
        </authorList>
    </citation>
    <scope>NUCLEOTIDE SEQUENCE [LARGE SCALE GENOMIC DNA]</scope>
    <source>
        <strain evidence="1">HYR1</strain>
    </source>
</reference>
<proteinExistence type="predicted"/>
<organism evidence="1 2">
    <name type="scientific">Brachionus plicatilis</name>
    <name type="common">Marine rotifer</name>
    <name type="synonym">Brachionus muelleri</name>
    <dbReference type="NCBI Taxonomy" id="10195"/>
    <lineage>
        <taxon>Eukaryota</taxon>
        <taxon>Metazoa</taxon>
        <taxon>Spiralia</taxon>
        <taxon>Gnathifera</taxon>
        <taxon>Rotifera</taxon>
        <taxon>Eurotatoria</taxon>
        <taxon>Monogononta</taxon>
        <taxon>Pseudotrocha</taxon>
        <taxon>Ploima</taxon>
        <taxon>Brachionidae</taxon>
        <taxon>Brachionus</taxon>
    </lineage>
</organism>
<keyword evidence="2" id="KW-1185">Reference proteome</keyword>
<evidence type="ECO:0000313" key="2">
    <source>
        <dbReference type="Proteomes" id="UP000276133"/>
    </source>
</evidence>
<sequence length="71" mass="8339">MDNLEFQIKIFPYRIDHRDKKNTLQNIDNSFGPELFKSHKSQSKTGLFSKNLIQNLIYGKSIALDNPRSKR</sequence>
<name>A0A3M7SVC7_BRAPC</name>
<dbReference type="Proteomes" id="UP000276133">
    <property type="component" value="Unassembled WGS sequence"/>
</dbReference>
<comment type="caution">
    <text evidence="1">The sequence shown here is derived from an EMBL/GenBank/DDBJ whole genome shotgun (WGS) entry which is preliminary data.</text>
</comment>
<accession>A0A3M7SVC7</accession>
<dbReference type="EMBL" id="REGN01000714">
    <property type="protein sequence ID" value="RNA39706.1"/>
    <property type="molecule type" value="Genomic_DNA"/>
</dbReference>